<reference evidence="1 2" key="1">
    <citation type="submission" date="2014-04" db="EMBL/GenBank/DDBJ databases">
        <authorList>
            <consortium name="DOE Joint Genome Institute"/>
            <person name="Kuo A."/>
            <person name="Zuccaro A."/>
            <person name="Kohler A."/>
            <person name="Nagy L.G."/>
            <person name="Floudas D."/>
            <person name="Copeland A."/>
            <person name="Barry K.W."/>
            <person name="Cichocki N."/>
            <person name="Veneault-Fourrey C."/>
            <person name="LaButti K."/>
            <person name="Lindquist E.A."/>
            <person name="Lipzen A."/>
            <person name="Lundell T."/>
            <person name="Morin E."/>
            <person name="Murat C."/>
            <person name="Sun H."/>
            <person name="Tunlid A."/>
            <person name="Henrissat B."/>
            <person name="Grigoriev I.V."/>
            <person name="Hibbett D.S."/>
            <person name="Martin F."/>
            <person name="Nordberg H.P."/>
            <person name="Cantor M.N."/>
            <person name="Hua S.X."/>
        </authorList>
    </citation>
    <scope>NUCLEOTIDE SEQUENCE [LARGE SCALE GENOMIC DNA]</scope>
    <source>
        <strain evidence="1 2">MAFF 305830</strain>
    </source>
</reference>
<organism evidence="1 2">
    <name type="scientific">Serendipita vermifera MAFF 305830</name>
    <dbReference type="NCBI Taxonomy" id="933852"/>
    <lineage>
        <taxon>Eukaryota</taxon>
        <taxon>Fungi</taxon>
        <taxon>Dikarya</taxon>
        <taxon>Basidiomycota</taxon>
        <taxon>Agaricomycotina</taxon>
        <taxon>Agaricomycetes</taxon>
        <taxon>Sebacinales</taxon>
        <taxon>Serendipitaceae</taxon>
        <taxon>Serendipita</taxon>
    </lineage>
</organism>
<evidence type="ECO:0000313" key="2">
    <source>
        <dbReference type="Proteomes" id="UP000054097"/>
    </source>
</evidence>
<dbReference type="AlphaFoldDB" id="A0A0C3AJV1"/>
<evidence type="ECO:0000313" key="1">
    <source>
        <dbReference type="EMBL" id="KIM20354.1"/>
    </source>
</evidence>
<protein>
    <submittedName>
        <fullName evidence="1">Uncharacterized protein</fullName>
    </submittedName>
</protein>
<dbReference type="HOGENOM" id="CLU_2759397_0_0_1"/>
<reference evidence="2" key="2">
    <citation type="submission" date="2015-01" db="EMBL/GenBank/DDBJ databases">
        <title>Evolutionary Origins and Diversification of the Mycorrhizal Mutualists.</title>
        <authorList>
            <consortium name="DOE Joint Genome Institute"/>
            <consortium name="Mycorrhizal Genomics Consortium"/>
            <person name="Kohler A."/>
            <person name="Kuo A."/>
            <person name="Nagy L.G."/>
            <person name="Floudas D."/>
            <person name="Copeland A."/>
            <person name="Barry K.W."/>
            <person name="Cichocki N."/>
            <person name="Veneault-Fourrey C."/>
            <person name="LaButti K."/>
            <person name="Lindquist E.A."/>
            <person name="Lipzen A."/>
            <person name="Lundell T."/>
            <person name="Morin E."/>
            <person name="Murat C."/>
            <person name="Riley R."/>
            <person name="Ohm R."/>
            <person name="Sun H."/>
            <person name="Tunlid A."/>
            <person name="Henrissat B."/>
            <person name="Grigoriev I.V."/>
            <person name="Hibbett D.S."/>
            <person name="Martin F."/>
        </authorList>
    </citation>
    <scope>NUCLEOTIDE SEQUENCE [LARGE SCALE GENOMIC DNA]</scope>
    <source>
        <strain evidence="2">MAFF 305830</strain>
    </source>
</reference>
<sequence>MGSEKSGGIGCSRPRTGYDIIKYRRWRRLGANDTRNENVPAQAMLPGVSRKTTYILVLVELYREARRCDG</sequence>
<keyword evidence="2" id="KW-1185">Reference proteome</keyword>
<accession>A0A0C3AJV1</accession>
<dbReference type="Proteomes" id="UP000054097">
    <property type="component" value="Unassembled WGS sequence"/>
</dbReference>
<proteinExistence type="predicted"/>
<name>A0A0C3AJV1_SERVB</name>
<gene>
    <name evidence="1" type="ORF">M408DRAFT_334008</name>
</gene>
<dbReference type="EMBL" id="KN824442">
    <property type="protein sequence ID" value="KIM20354.1"/>
    <property type="molecule type" value="Genomic_DNA"/>
</dbReference>